<reference evidence="1 2" key="1">
    <citation type="submission" date="2013-10" db="EMBL/GenBank/DDBJ databases">
        <title>The Genome Sequence of Helicobacter canis NCTC 12740.</title>
        <authorList>
            <consortium name="The Broad Institute Genomics Platform"/>
            <person name="Earl A."/>
            <person name="Fox J.G."/>
            <person name="Shen Z."/>
            <person name="Young S.K."/>
            <person name="Zeng Q."/>
            <person name="Gargeya S."/>
            <person name="Fitzgerald M."/>
            <person name="Abouelleil A."/>
            <person name="Alvarado L."/>
            <person name="Chapman S.B."/>
            <person name="Gainer-Dewar J."/>
            <person name="Goldberg J."/>
            <person name="Griggs A."/>
            <person name="Gujja S."/>
            <person name="Hansen M."/>
            <person name="Howarth C."/>
            <person name="Imamovic A."/>
            <person name="Ireland A."/>
            <person name="Larimer J."/>
            <person name="McCowan C."/>
            <person name="Murphy C."/>
            <person name="Pearson M."/>
            <person name="Poon T.W."/>
            <person name="Priest M."/>
            <person name="Roberts A."/>
            <person name="Saif S."/>
            <person name="Shea T."/>
            <person name="Sykes S."/>
            <person name="Wortman J."/>
            <person name="Nusbaum C."/>
            <person name="Birren B."/>
        </authorList>
    </citation>
    <scope>NUCLEOTIDE SEQUENCE [LARGE SCALE GENOMIC DNA]</scope>
    <source>
        <strain evidence="1 2">NCTC 12740</strain>
    </source>
</reference>
<proteinExistence type="predicted"/>
<dbReference type="HOGENOM" id="CLU_3062185_0_0_7"/>
<dbReference type="Proteomes" id="UP000018688">
    <property type="component" value="Unassembled WGS sequence"/>
</dbReference>
<dbReference type="AlphaFoldDB" id="V8CHB4"/>
<evidence type="ECO:0000313" key="2">
    <source>
        <dbReference type="Proteomes" id="UP000018688"/>
    </source>
</evidence>
<comment type="caution">
    <text evidence="1">The sequence shown here is derived from an EMBL/GenBank/DDBJ whole genome shotgun (WGS) entry which is preliminary data.</text>
</comment>
<organism evidence="1 2">
    <name type="scientific">Helicobacter canis NCTC 12740</name>
    <dbReference type="NCBI Taxonomy" id="1357399"/>
    <lineage>
        <taxon>Bacteria</taxon>
        <taxon>Pseudomonadati</taxon>
        <taxon>Campylobacterota</taxon>
        <taxon>Epsilonproteobacteria</taxon>
        <taxon>Campylobacterales</taxon>
        <taxon>Helicobacteraceae</taxon>
        <taxon>Helicobacter</taxon>
    </lineage>
</organism>
<protein>
    <submittedName>
        <fullName evidence="1">Uncharacterized protein</fullName>
    </submittedName>
</protein>
<name>V8CHB4_9HELI</name>
<dbReference type="PATRIC" id="fig|1357399.3.peg.1199"/>
<sequence length="53" mass="6289">MNLIWHIELKEIGRQLEDPFNIELKDNADNKGAYDILPTDNKLYEHISTMFKL</sequence>
<dbReference type="EMBL" id="AZJJ01000002">
    <property type="protein sequence ID" value="ETD26754.1"/>
    <property type="molecule type" value="Genomic_DNA"/>
</dbReference>
<keyword evidence="2" id="KW-1185">Reference proteome</keyword>
<dbReference type="RefSeq" id="WP_023930098.1">
    <property type="nucleotide sequence ID" value="NZ_KI669458.1"/>
</dbReference>
<dbReference type="OrthoDB" id="9775880at2"/>
<evidence type="ECO:0000313" key="1">
    <source>
        <dbReference type="EMBL" id="ETD26754.1"/>
    </source>
</evidence>
<accession>V8CHB4</accession>
<gene>
    <name evidence="1" type="ORF">HMPREF2087_01144</name>
</gene>